<dbReference type="Proteomes" id="UP000254771">
    <property type="component" value="Unassembled WGS sequence"/>
</dbReference>
<dbReference type="AlphaFoldDB" id="A0A370DPE3"/>
<dbReference type="InterPro" id="IPR050207">
    <property type="entry name" value="Trans_regulatory_Fis"/>
</dbReference>
<proteinExistence type="inferred from homology"/>
<dbReference type="PRINTS" id="PR01591">
    <property type="entry name" value="DNABINDNGFIS"/>
</dbReference>
<reference evidence="6 7" key="1">
    <citation type="journal article" date="2018" name="ISME J.">
        <title>Endosymbiont genomes yield clues of tubeworm success.</title>
        <authorList>
            <person name="Li Y."/>
            <person name="Liles M.R."/>
            <person name="Halanych K.M."/>
        </authorList>
    </citation>
    <scope>NUCLEOTIDE SEQUENCE [LARGE SCALE GENOMIC DNA]</scope>
    <source>
        <strain evidence="6">A1462</strain>
    </source>
</reference>
<feature type="region of interest" description="Disordered" evidence="4">
    <location>
        <begin position="1"/>
        <end position="23"/>
    </location>
</feature>
<gene>
    <name evidence="6" type="ORF">DIZ78_07815</name>
</gene>
<dbReference type="PRINTS" id="PR01590">
    <property type="entry name" value="HTHFIS"/>
</dbReference>
<dbReference type="PANTHER" id="PTHR47918:SF1">
    <property type="entry name" value="DNA-BINDING PROTEIN FIS"/>
    <property type="match status" value="1"/>
</dbReference>
<dbReference type="SUPFAM" id="SSF46689">
    <property type="entry name" value="Homeodomain-like"/>
    <property type="match status" value="1"/>
</dbReference>
<dbReference type="GO" id="GO:0006355">
    <property type="term" value="P:regulation of DNA-templated transcription"/>
    <property type="evidence" value="ECO:0007669"/>
    <property type="project" value="InterPro"/>
</dbReference>
<keyword evidence="7" id="KW-1185">Reference proteome</keyword>
<name>A0A370DPE3_9GAMM</name>
<protein>
    <recommendedName>
        <fullName evidence="3">Putative Fis-like DNA-binding protein</fullName>
    </recommendedName>
</protein>
<accession>A0A370DPE3</accession>
<dbReference type="NCBIfam" id="NF001659">
    <property type="entry name" value="PRK00430.1"/>
    <property type="match status" value="1"/>
</dbReference>
<comment type="caution">
    <text evidence="6">The sequence shown here is derived from an EMBL/GenBank/DDBJ whole genome shotgun (WGS) entry which is preliminary data.</text>
</comment>
<dbReference type="GO" id="GO:0043565">
    <property type="term" value="F:sequence-specific DNA binding"/>
    <property type="evidence" value="ECO:0007669"/>
    <property type="project" value="InterPro"/>
</dbReference>
<dbReference type="InterPro" id="IPR005412">
    <property type="entry name" value="Fis_DNA-bd"/>
</dbReference>
<dbReference type="PIRSF" id="PIRSF002097">
    <property type="entry name" value="DNA-binding_Fis"/>
    <property type="match status" value="1"/>
</dbReference>
<evidence type="ECO:0000313" key="7">
    <source>
        <dbReference type="Proteomes" id="UP000254771"/>
    </source>
</evidence>
<keyword evidence="2 6" id="KW-0238">DNA-binding</keyword>
<evidence type="ECO:0000256" key="2">
    <source>
        <dbReference type="ARBA" id="ARBA00023125"/>
    </source>
</evidence>
<evidence type="ECO:0000259" key="5">
    <source>
        <dbReference type="Pfam" id="PF02954"/>
    </source>
</evidence>
<evidence type="ECO:0000256" key="3">
    <source>
        <dbReference type="ARBA" id="ARBA00029540"/>
    </source>
</evidence>
<feature type="domain" description="DNA binding HTH" evidence="5">
    <location>
        <begin position="56"/>
        <end position="93"/>
    </location>
</feature>
<dbReference type="Pfam" id="PF02954">
    <property type="entry name" value="HTH_8"/>
    <property type="match status" value="1"/>
</dbReference>
<evidence type="ECO:0000256" key="1">
    <source>
        <dbReference type="ARBA" id="ARBA00008559"/>
    </source>
</evidence>
<sequence length="98" mass="11012">MNMEAGMFRSDSDSTLTVTHSKKSEPLRHCVQDAMQRYFSHLDGHGTSNLYRMVMNEVEAPLLKSVMEYAGGNQTRAAAILGISRSTLRKKLSLYDLD</sequence>
<dbReference type="Gene3D" id="1.10.10.60">
    <property type="entry name" value="Homeodomain-like"/>
    <property type="match status" value="1"/>
</dbReference>
<dbReference type="InterPro" id="IPR002197">
    <property type="entry name" value="HTH_Fis"/>
</dbReference>
<dbReference type="InterPro" id="IPR009057">
    <property type="entry name" value="Homeodomain-like_sf"/>
</dbReference>
<dbReference type="EMBL" id="QFXE01000008">
    <property type="protein sequence ID" value="RDH86787.1"/>
    <property type="molecule type" value="Genomic_DNA"/>
</dbReference>
<evidence type="ECO:0000256" key="4">
    <source>
        <dbReference type="SAM" id="MobiDB-lite"/>
    </source>
</evidence>
<comment type="similarity">
    <text evidence="1">Belongs to the transcriptional regulatory Fis family.</text>
</comment>
<evidence type="ECO:0000313" key="6">
    <source>
        <dbReference type="EMBL" id="RDH86787.1"/>
    </source>
</evidence>
<dbReference type="PANTHER" id="PTHR47918">
    <property type="entry name" value="DNA-BINDING PROTEIN FIS"/>
    <property type="match status" value="1"/>
</dbReference>
<organism evidence="6 7">
    <name type="scientific">endosymbiont of Escarpia spicata</name>
    <dbReference type="NCBI Taxonomy" id="2200908"/>
    <lineage>
        <taxon>Bacteria</taxon>
        <taxon>Pseudomonadati</taxon>
        <taxon>Pseudomonadota</taxon>
        <taxon>Gammaproteobacteria</taxon>
        <taxon>sulfur-oxidizing symbionts</taxon>
    </lineage>
</organism>